<evidence type="ECO:0000313" key="3">
    <source>
        <dbReference type="Proteomes" id="UP001165679"/>
    </source>
</evidence>
<protein>
    <submittedName>
        <fullName evidence="2">Rhodanese-like domain-containing protein</fullName>
    </submittedName>
</protein>
<gene>
    <name evidence="2" type="ORF">OL599_16415</name>
</gene>
<evidence type="ECO:0000313" key="2">
    <source>
        <dbReference type="EMBL" id="MCW3476164.1"/>
    </source>
</evidence>
<accession>A0AA42CF63</accession>
<organism evidence="2 3">
    <name type="scientific">Limobrevibacterium gyesilva</name>
    <dbReference type="NCBI Taxonomy" id="2991712"/>
    <lineage>
        <taxon>Bacteria</taxon>
        <taxon>Pseudomonadati</taxon>
        <taxon>Pseudomonadota</taxon>
        <taxon>Alphaproteobacteria</taxon>
        <taxon>Acetobacterales</taxon>
        <taxon>Acetobacteraceae</taxon>
        <taxon>Limobrevibacterium</taxon>
    </lineage>
</organism>
<dbReference type="EMBL" id="JAPDNT010000016">
    <property type="protein sequence ID" value="MCW3476164.1"/>
    <property type="molecule type" value="Genomic_DNA"/>
</dbReference>
<comment type="caution">
    <text evidence="2">The sequence shown here is derived from an EMBL/GenBank/DDBJ whole genome shotgun (WGS) entry which is preliminary data.</text>
</comment>
<dbReference type="RefSeq" id="WP_264714916.1">
    <property type="nucleotide sequence ID" value="NZ_JAPDNT010000016.1"/>
</dbReference>
<feature type="domain" description="Rhodanese" evidence="1">
    <location>
        <begin position="31"/>
        <end position="128"/>
    </location>
</feature>
<reference evidence="2" key="2">
    <citation type="submission" date="2022-10" db="EMBL/GenBank/DDBJ databases">
        <authorList>
            <person name="Trinh H.N."/>
        </authorList>
    </citation>
    <scope>NUCLEOTIDE SEQUENCE</scope>
    <source>
        <strain evidence="2">RN2-1</strain>
    </source>
</reference>
<dbReference type="Pfam" id="PF00581">
    <property type="entry name" value="Rhodanese"/>
    <property type="match status" value="1"/>
</dbReference>
<evidence type="ECO:0000259" key="1">
    <source>
        <dbReference type="PROSITE" id="PS50206"/>
    </source>
</evidence>
<dbReference type="Proteomes" id="UP001165679">
    <property type="component" value="Unassembled WGS sequence"/>
</dbReference>
<dbReference type="PANTHER" id="PTHR44086:SF13">
    <property type="entry name" value="THIOSULFATE SULFURTRANSFERASE PSPE"/>
    <property type="match status" value="1"/>
</dbReference>
<reference evidence="2" key="1">
    <citation type="submission" date="2022-09" db="EMBL/GenBank/DDBJ databases">
        <title>Rhodovastum sp. nov. RN2-1 isolated from soil in Seongnam, South Korea.</title>
        <authorList>
            <person name="Le N.T."/>
        </authorList>
    </citation>
    <scope>NUCLEOTIDE SEQUENCE</scope>
    <source>
        <strain evidence="2">RN2-1</strain>
    </source>
</reference>
<dbReference type="Gene3D" id="3.40.250.10">
    <property type="entry name" value="Rhodanese-like domain"/>
    <property type="match status" value="1"/>
</dbReference>
<dbReference type="AlphaFoldDB" id="A0AA42CF63"/>
<dbReference type="GO" id="GO:0004792">
    <property type="term" value="F:thiosulfate-cyanide sulfurtransferase activity"/>
    <property type="evidence" value="ECO:0007669"/>
    <property type="project" value="TreeGrafter"/>
</dbReference>
<dbReference type="SMART" id="SM00450">
    <property type="entry name" value="RHOD"/>
    <property type="match status" value="1"/>
</dbReference>
<dbReference type="CDD" id="cd01447">
    <property type="entry name" value="Polysulfide_ST"/>
    <property type="match status" value="1"/>
</dbReference>
<dbReference type="InterPro" id="IPR036873">
    <property type="entry name" value="Rhodanese-like_dom_sf"/>
</dbReference>
<dbReference type="PROSITE" id="PS50206">
    <property type="entry name" value="RHODANESE_3"/>
    <property type="match status" value="1"/>
</dbReference>
<proteinExistence type="predicted"/>
<sequence>MPLKKGFKQLLAEANAVVDTITVQQALEGVHDPSVQFVDVREQAELAASGTIPGAVHAPRGLLEFIADPESTAHKPQLSSGKTLVLYCASGGRSALSAKTLKDMGIENVRHIAGGFTAWKAAGGPVAAV</sequence>
<dbReference type="SUPFAM" id="SSF52821">
    <property type="entry name" value="Rhodanese/Cell cycle control phosphatase"/>
    <property type="match status" value="1"/>
</dbReference>
<name>A0AA42CF63_9PROT</name>
<keyword evidence="3" id="KW-1185">Reference proteome</keyword>
<dbReference type="PANTHER" id="PTHR44086">
    <property type="entry name" value="THIOSULFATE SULFURTRANSFERASE RDL2, MITOCHONDRIAL-RELATED"/>
    <property type="match status" value="1"/>
</dbReference>
<dbReference type="InterPro" id="IPR001763">
    <property type="entry name" value="Rhodanese-like_dom"/>
</dbReference>